<reference evidence="11" key="1">
    <citation type="submission" date="2023-05" db="EMBL/GenBank/DDBJ databases">
        <authorList>
            <person name="Pathak J."/>
            <person name="Thiruvengadam V."/>
            <person name="Gracy G.R."/>
            <person name="M M."/>
        </authorList>
    </citation>
    <scope>NUCLEOTIDE SEQUENCE</scope>
    <source>
        <tissue evidence="11">Head and antenna</tissue>
    </source>
</reference>
<proteinExistence type="evidence at transcript level"/>
<dbReference type="PANTHER" id="PTHR21137:SF35">
    <property type="entry name" value="ODORANT RECEPTOR 19A-RELATED"/>
    <property type="match status" value="1"/>
</dbReference>
<evidence type="ECO:0000256" key="5">
    <source>
        <dbReference type="ARBA" id="ARBA00022725"/>
    </source>
</evidence>
<keyword evidence="6 10" id="KW-1133">Transmembrane helix</keyword>
<evidence type="ECO:0000256" key="9">
    <source>
        <dbReference type="ARBA" id="ARBA00023224"/>
    </source>
</evidence>
<dbReference type="GO" id="GO:0005549">
    <property type="term" value="F:odorant binding"/>
    <property type="evidence" value="ECO:0007669"/>
    <property type="project" value="InterPro"/>
</dbReference>
<sequence>MNEIACRISRYYTMFMEGITVVAMIMFNLSPTINNARKTIFAENRDANYTLELSLYYSFPGFNPHEHFKLVTVYNVYLSYNCGILICGIDLLLFLMIFQIIGHVNVLRLNLSNFESPNSKITLKVRGTSSDAEPCTVEIYDQEENRIAHTKLADCIEHHKIIIEFTDEISQLFGPMLAFNYLFHLVGCCLLLLECSEGGADSVLRYGPLTTVIFGQLIQMSVIFEILGSETEKLKESAYLVPWQCMNVSNQRSVCFLLHRMQDKISLTALGLTAVGVDTMTWILKTTFSYFAFLRSIDN</sequence>
<evidence type="ECO:0000256" key="3">
    <source>
        <dbReference type="ARBA" id="ARBA00022606"/>
    </source>
</evidence>
<protein>
    <submittedName>
        <fullName evidence="11">Odorant receptor</fullName>
    </submittedName>
</protein>
<dbReference type="GO" id="GO:0005886">
    <property type="term" value="C:plasma membrane"/>
    <property type="evidence" value="ECO:0007669"/>
    <property type="project" value="UniProtKB-SubCell"/>
</dbReference>
<keyword evidence="5" id="KW-0552">Olfaction</keyword>
<dbReference type="Pfam" id="PF02949">
    <property type="entry name" value="7tm_6"/>
    <property type="match status" value="1"/>
</dbReference>
<evidence type="ECO:0000313" key="11">
    <source>
        <dbReference type="EMBL" id="WPO56450.1"/>
    </source>
</evidence>
<feature type="transmembrane region" description="Helical" evidence="10">
    <location>
        <begin position="77"/>
        <end position="98"/>
    </location>
</feature>
<dbReference type="GO" id="GO:0007165">
    <property type="term" value="P:signal transduction"/>
    <property type="evidence" value="ECO:0007669"/>
    <property type="project" value="UniProtKB-KW"/>
</dbReference>
<keyword evidence="4 10" id="KW-0812">Transmembrane</keyword>
<dbReference type="PANTHER" id="PTHR21137">
    <property type="entry name" value="ODORANT RECEPTOR"/>
    <property type="match status" value="1"/>
</dbReference>
<dbReference type="AlphaFoldDB" id="A0AAU0QLP5"/>
<evidence type="ECO:0000256" key="7">
    <source>
        <dbReference type="ARBA" id="ARBA00023136"/>
    </source>
</evidence>
<feature type="transmembrane region" description="Helical" evidence="10">
    <location>
        <begin position="12"/>
        <end position="29"/>
    </location>
</feature>
<keyword evidence="2" id="KW-1003">Cell membrane</keyword>
<keyword evidence="3" id="KW-0716">Sensory transduction</keyword>
<accession>A0AAU0QLP5</accession>
<evidence type="ECO:0000256" key="10">
    <source>
        <dbReference type="SAM" id="Phobius"/>
    </source>
</evidence>
<keyword evidence="9" id="KW-0807">Transducer</keyword>
<comment type="subcellular location">
    <subcellularLocation>
        <location evidence="1">Cell membrane</location>
        <topology evidence="1">Multi-pass membrane protein</topology>
    </subcellularLocation>
</comment>
<evidence type="ECO:0000256" key="8">
    <source>
        <dbReference type="ARBA" id="ARBA00023170"/>
    </source>
</evidence>
<evidence type="ECO:0000256" key="4">
    <source>
        <dbReference type="ARBA" id="ARBA00022692"/>
    </source>
</evidence>
<dbReference type="GO" id="GO:0004984">
    <property type="term" value="F:olfactory receptor activity"/>
    <property type="evidence" value="ECO:0007669"/>
    <property type="project" value="InterPro"/>
</dbReference>
<evidence type="ECO:0000256" key="2">
    <source>
        <dbReference type="ARBA" id="ARBA00022475"/>
    </source>
</evidence>
<dbReference type="EMBL" id="OQ970343">
    <property type="protein sequence ID" value="WPO56450.1"/>
    <property type="molecule type" value="mRNA"/>
</dbReference>
<keyword evidence="7 10" id="KW-0472">Membrane</keyword>
<keyword evidence="8 11" id="KW-0675">Receptor</keyword>
<evidence type="ECO:0000256" key="6">
    <source>
        <dbReference type="ARBA" id="ARBA00022989"/>
    </source>
</evidence>
<name>A0AAU0QLP5_9NEOP</name>
<dbReference type="InterPro" id="IPR004117">
    <property type="entry name" value="7tm6_olfct_rcpt"/>
</dbReference>
<organism evidence="11">
    <name type="scientific">Leucinodes orbonalis</name>
    <dbReference type="NCBI Taxonomy" id="711050"/>
    <lineage>
        <taxon>Eukaryota</taxon>
        <taxon>Metazoa</taxon>
        <taxon>Ecdysozoa</taxon>
        <taxon>Arthropoda</taxon>
        <taxon>Hexapoda</taxon>
        <taxon>Insecta</taxon>
        <taxon>Pterygota</taxon>
        <taxon>Neoptera</taxon>
        <taxon>Endopterygota</taxon>
        <taxon>Lepidoptera</taxon>
        <taxon>Glossata</taxon>
        <taxon>Ditrysia</taxon>
        <taxon>Pyraloidea</taxon>
        <taxon>Crambidae</taxon>
        <taxon>Spilomelinae</taxon>
        <taxon>Leucinodes</taxon>
    </lineage>
</organism>
<evidence type="ECO:0000256" key="1">
    <source>
        <dbReference type="ARBA" id="ARBA00004651"/>
    </source>
</evidence>